<dbReference type="AlphaFoldDB" id="W2IX96"/>
<dbReference type="EMBL" id="KI693316">
    <property type="protein sequence ID" value="ETM44571.1"/>
    <property type="molecule type" value="Genomic_DNA"/>
</dbReference>
<reference evidence="2" key="2">
    <citation type="submission" date="2013-11" db="EMBL/GenBank/DDBJ databases">
        <title>The Genome Sequence of Phytophthora parasitica IAC_01/95.</title>
        <authorList>
            <consortium name="The Broad Institute Genomics Platform"/>
            <person name="Russ C."/>
            <person name="Tyler B."/>
            <person name="Panabieres F."/>
            <person name="Shan W."/>
            <person name="Tripathy S."/>
            <person name="Grunwald N."/>
            <person name="Machado M."/>
            <person name="Johnson C.S."/>
            <person name="Arredondo F."/>
            <person name="Hong C."/>
            <person name="Coffey M."/>
            <person name="Young S.K."/>
            <person name="Zeng Q."/>
            <person name="Gargeya S."/>
            <person name="Fitzgerald M."/>
            <person name="Abouelleil A."/>
            <person name="Alvarado L."/>
            <person name="Chapman S.B."/>
            <person name="Gainer-Dewar J."/>
            <person name="Goldberg J."/>
            <person name="Griggs A."/>
            <person name="Gujja S."/>
            <person name="Hansen M."/>
            <person name="Howarth C."/>
            <person name="Imamovic A."/>
            <person name="Ireland A."/>
            <person name="Larimer J."/>
            <person name="McCowan C."/>
            <person name="Murphy C."/>
            <person name="Pearson M."/>
            <person name="Poon T.W."/>
            <person name="Priest M."/>
            <person name="Roberts A."/>
            <person name="Saif S."/>
            <person name="Shea T."/>
            <person name="Sykes S."/>
            <person name="Wortman J."/>
            <person name="Nusbaum C."/>
            <person name="Birren B."/>
        </authorList>
    </citation>
    <scope>NUCLEOTIDE SEQUENCE [LARGE SCALE GENOMIC DNA]</scope>
    <source>
        <strain evidence="2">IAC_01/95</strain>
    </source>
</reference>
<feature type="non-terminal residue" evidence="1">
    <location>
        <position position="61"/>
    </location>
</feature>
<organism evidence="1">
    <name type="scientific">Phytophthora nicotianae</name>
    <name type="common">Potato buckeye rot agent</name>
    <name type="synonym">Phytophthora parasitica</name>
    <dbReference type="NCBI Taxonomy" id="4792"/>
    <lineage>
        <taxon>Eukaryota</taxon>
        <taxon>Sar</taxon>
        <taxon>Stramenopiles</taxon>
        <taxon>Oomycota</taxon>
        <taxon>Peronosporomycetes</taxon>
        <taxon>Peronosporales</taxon>
        <taxon>Peronosporaceae</taxon>
        <taxon>Phytophthora</taxon>
    </lineage>
</organism>
<protein>
    <recommendedName>
        <fullName evidence="3">DDE-1 domain-containing protein</fullName>
    </recommendedName>
</protein>
<evidence type="ECO:0008006" key="3">
    <source>
        <dbReference type="Google" id="ProtNLM"/>
    </source>
</evidence>
<accession>W2IX96</accession>
<feature type="non-terminal residue" evidence="1">
    <location>
        <position position="1"/>
    </location>
</feature>
<sequence length="61" mass="6923">FWFIPSAIFNTDEIGIYYDTPPSKILLPKAKEAKLSAQQKHSARMTAVCTWGSVKLSLLFY</sequence>
<gene>
    <name evidence="2" type="ORF">L914_10208</name>
    <name evidence="1" type="ORF">L916_10247</name>
</gene>
<evidence type="ECO:0000313" key="1">
    <source>
        <dbReference type="EMBL" id="ETL38147.1"/>
    </source>
</evidence>
<reference evidence="1" key="1">
    <citation type="submission" date="2013-11" db="EMBL/GenBank/DDBJ databases">
        <title>The Genome Sequence of Phytophthora parasitica CJ05E6.</title>
        <authorList>
            <consortium name="The Broad Institute Genomics Platform"/>
            <person name="Russ C."/>
            <person name="Tyler B."/>
            <person name="Panabieres F."/>
            <person name="Shan W."/>
            <person name="Tripathy S."/>
            <person name="Grunwald N."/>
            <person name="Machado M."/>
            <person name="Johnson C.S."/>
            <person name="Arredondo F."/>
            <person name="Hong C."/>
            <person name="Coffey M."/>
            <person name="Young S.K."/>
            <person name="Zeng Q."/>
            <person name="Gargeya S."/>
            <person name="Fitzgerald M."/>
            <person name="Abouelleil A."/>
            <person name="Alvarado L."/>
            <person name="Chapman S.B."/>
            <person name="Gainer-Dewar J."/>
            <person name="Goldberg J."/>
            <person name="Griggs A."/>
            <person name="Gujja S."/>
            <person name="Hansen M."/>
            <person name="Howarth C."/>
            <person name="Imamovic A."/>
            <person name="Ireland A."/>
            <person name="Larimer J."/>
            <person name="McCowan C."/>
            <person name="Murphy C."/>
            <person name="Pearson M."/>
            <person name="Poon T.W."/>
            <person name="Priest M."/>
            <person name="Roberts A."/>
            <person name="Saif S."/>
            <person name="Shea T."/>
            <person name="Sykes S."/>
            <person name="Wortman J."/>
            <person name="Nusbaum C."/>
            <person name="Birren B."/>
        </authorList>
    </citation>
    <scope>NUCLEOTIDE SEQUENCE [LARGE SCALE GENOMIC DNA]</scope>
    <source>
        <strain evidence="1">CJ05E6</strain>
    </source>
</reference>
<proteinExistence type="predicted"/>
<dbReference type="EMBL" id="KI673384">
    <property type="protein sequence ID" value="ETL38147.1"/>
    <property type="molecule type" value="Genomic_DNA"/>
</dbReference>
<dbReference type="Proteomes" id="UP000053864">
    <property type="component" value="Unassembled WGS sequence"/>
</dbReference>
<dbReference type="Proteomes" id="UP000054532">
    <property type="component" value="Unassembled WGS sequence"/>
</dbReference>
<evidence type="ECO:0000313" key="2">
    <source>
        <dbReference type="EMBL" id="ETM44571.1"/>
    </source>
</evidence>
<name>W2IX96_PHYNI</name>